<keyword evidence="2" id="KW-0560">Oxidoreductase</keyword>
<organism evidence="7 8">
    <name type="scientific">Canna indica</name>
    <name type="common">Indian-shot</name>
    <dbReference type="NCBI Taxonomy" id="4628"/>
    <lineage>
        <taxon>Eukaryota</taxon>
        <taxon>Viridiplantae</taxon>
        <taxon>Streptophyta</taxon>
        <taxon>Embryophyta</taxon>
        <taxon>Tracheophyta</taxon>
        <taxon>Spermatophyta</taxon>
        <taxon>Magnoliopsida</taxon>
        <taxon>Liliopsida</taxon>
        <taxon>Zingiberales</taxon>
        <taxon>Cannaceae</taxon>
        <taxon>Canna</taxon>
    </lineage>
</organism>
<dbReference type="EMBL" id="CP136892">
    <property type="protein sequence ID" value="WOL00996.1"/>
    <property type="molecule type" value="Genomic_DNA"/>
</dbReference>
<keyword evidence="8" id="KW-1185">Reference proteome</keyword>
<dbReference type="InterPro" id="IPR044497">
    <property type="entry name" value="AKR4A/B"/>
</dbReference>
<accession>A0AAQ3Q6Q2</accession>
<comment type="similarity">
    <text evidence="1">Belongs to the aldo/keto reductase family.</text>
</comment>
<proteinExistence type="inferred from homology"/>
<name>A0AAQ3Q6Q2_9LILI</name>
<dbReference type="PROSITE" id="PS00062">
    <property type="entry name" value="ALDOKETO_REDUCTASE_2"/>
    <property type="match status" value="1"/>
</dbReference>
<dbReference type="AlphaFoldDB" id="A0AAQ3Q6Q2"/>
<evidence type="ECO:0000256" key="2">
    <source>
        <dbReference type="ARBA" id="ARBA00023002"/>
    </source>
</evidence>
<dbReference type="Gene3D" id="3.20.20.100">
    <property type="entry name" value="NADP-dependent oxidoreductase domain"/>
    <property type="match status" value="1"/>
</dbReference>
<feature type="binding site" evidence="4">
    <location>
        <position position="118"/>
    </location>
    <ligand>
        <name>substrate</name>
    </ligand>
</feature>
<reference evidence="7 8" key="1">
    <citation type="submission" date="2023-10" db="EMBL/GenBank/DDBJ databases">
        <title>Chromosome-scale genome assembly provides insights into flower coloration mechanisms of Canna indica.</title>
        <authorList>
            <person name="Li C."/>
        </authorList>
    </citation>
    <scope>NUCLEOTIDE SEQUENCE [LARGE SCALE GENOMIC DNA]</scope>
    <source>
        <tissue evidence="7">Flower</tissue>
    </source>
</reference>
<evidence type="ECO:0000256" key="5">
    <source>
        <dbReference type="PIRSR" id="PIRSR000097-3"/>
    </source>
</evidence>
<feature type="domain" description="NADP-dependent oxidoreductase" evidence="6">
    <location>
        <begin position="18"/>
        <end position="291"/>
    </location>
</feature>
<evidence type="ECO:0000256" key="3">
    <source>
        <dbReference type="PIRSR" id="PIRSR000097-1"/>
    </source>
</evidence>
<evidence type="ECO:0000259" key="6">
    <source>
        <dbReference type="Pfam" id="PF00248"/>
    </source>
</evidence>
<dbReference type="Proteomes" id="UP001327560">
    <property type="component" value="Chromosome 3"/>
</dbReference>
<evidence type="ECO:0000313" key="7">
    <source>
        <dbReference type="EMBL" id="WOL00996.1"/>
    </source>
</evidence>
<dbReference type="SUPFAM" id="SSF51430">
    <property type="entry name" value="NAD(P)-linked oxidoreductase"/>
    <property type="match status" value="1"/>
</dbReference>
<sequence length="322" mass="36507">MVAIPEIKLSSGAKAMPRIGMGTAVYPFASSETMRDAILRAIQLGYRHFDTAALYQSEEPLGEAIADALRAGFINSRDELFITSKLWCSDAHEDRVLPALQNTLRNLKLEYLDLYLVHWPVSVKPGKYELPVAKEELMPINIASVWKAMEECQKLGLTRSIGVSNFSCKKLETLLSTAVIPPAVNQVEVNPLWQQKKVREFCVSKGIQVCAYSPLGARGTHWGQDWVMNCDVLHEIADAKGKTLAQICLRWVYEQGDCVLVKSFDEKRMKENLDILDWELNKEERHKISQIHQRKGFPASDFVSDDGPYKSLEELWDVLQMH</sequence>
<gene>
    <name evidence="7" type="ORF">Cni_G09709</name>
</gene>
<dbReference type="InterPro" id="IPR018170">
    <property type="entry name" value="Aldo/ket_reductase_CS"/>
</dbReference>
<evidence type="ECO:0000256" key="4">
    <source>
        <dbReference type="PIRSR" id="PIRSR000097-2"/>
    </source>
</evidence>
<dbReference type="PROSITE" id="PS00798">
    <property type="entry name" value="ALDOKETO_REDUCTASE_1"/>
    <property type="match status" value="1"/>
</dbReference>
<evidence type="ECO:0000256" key="1">
    <source>
        <dbReference type="ARBA" id="ARBA00007905"/>
    </source>
</evidence>
<dbReference type="CDD" id="cd19124">
    <property type="entry name" value="AKR_AKR4A_4B"/>
    <property type="match status" value="1"/>
</dbReference>
<dbReference type="Pfam" id="PF00248">
    <property type="entry name" value="Aldo_ket_red"/>
    <property type="match status" value="1"/>
</dbReference>
<dbReference type="InterPro" id="IPR020471">
    <property type="entry name" value="AKR"/>
</dbReference>
<dbReference type="InterPro" id="IPR023210">
    <property type="entry name" value="NADP_OxRdtase_dom"/>
</dbReference>
<dbReference type="PROSITE" id="PS00063">
    <property type="entry name" value="ALDOKETO_REDUCTASE_3"/>
    <property type="match status" value="1"/>
</dbReference>
<feature type="active site" description="Proton donor" evidence="3">
    <location>
        <position position="55"/>
    </location>
</feature>
<dbReference type="PIRSF" id="PIRSF000097">
    <property type="entry name" value="AKR"/>
    <property type="match status" value="1"/>
</dbReference>
<evidence type="ECO:0000313" key="8">
    <source>
        <dbReference type="Proteomes" id="UP001327560"/>
    </source>
</evidence>
<dbReference type="PANTHER" id="PTHR11732">
    <property type="entry name" value="ALDO/KETO REDUCTASE"/>
    <property type="match status" value="1"/>
</dbReference>
<dbReference type="PRINTS" id="PR00069">
    <property type="entry name" value="ALDKETRDTASE"/>
</dbReference>
<feature type="site" description="Lowers pKa of active site Tyr" evidence="5">
    <location>
        <position position="85"/>
    </location>
</feature>
<dbReference type="GO" id="GO:1990641">
    <property type="term" value="P:response to iron ion starvation"/>
    <property type="evidence" value="ECO:0007669"/>
    <property type="project" value="UniProtKB-ARBA"/>
</dbReference>
<dbReference type="InterPro" id="IPR036812">
    <property type="entry name" value="NAD(P)_OxRdtase_dom_sf"/>
</dbReference>
<dbReference type="GO" id="GO:0033707">
    <property type="term" value="F:3''-deamino-3''-oxonicotianamine reductase activity"/>
    <property type="evidence" value="ECO:0007669"/>
    <property type="project" value="UniProtKB-ARBA"/>
</dbReference>
<dbReference type="GO" id="GO:0019290">
    <property type="term" value="P:siderophore biosynthetic process"/>
    <property type="evidence" value="ECO:0007669"/>
    <property type="project" value="UniProtKB-ARBA"/>
</dbReference>
<protein>
    <submittedName>
        <fullName evidence="7">Deoxymugineic acid synthase 1-B</fullName>
    </submittedName>
</protein>
<dbReference type="FunFam" id="3.20.20.100:FF:000014">
    <property type="entry name" value="NAD(P)-linked oxidoreductase superfamily protein"/>
    <property type="match status" value="1"/>
</dbReference>